<name>R4KQ66_9FIRM</name>
<dbReference type="Pfam" id="PF13649">
    <property type="entry name" value="Methyltransf_25"/>
    <property type="match status" value="1"/>
</dbReference>
<organism evidence="2 3">
    <name type="scientific">Desulfoscipio gibsoniae DSM 7213</name>
    <dbReference type="NCBI Taxonomy" id="767817"/>
    <lineage>
        <taxon>Bacteria</taxon>
        <taxon>Bacillati</taxon>
        <taxon>Bacillota</taxon>
        <taxon>Clostridia</taxon>
        <taxon>Eubacteriales</taxon>
        <taxon>Desulfallaceae</taxon>
        <taxon>Desulfoscipio</taxon>
    </lineage>
</organism>
<dbReference type="PANTHER" id="PTHR44068">
    <property type="entry name" value="ZGC:194242"/>
    <property type="match status" value="1"/>
</dbReference>
<proteinExistence type="predicted"/>
<evidence type="ECO:0000313" key="3">
    <source>
        <dbReference type="Proteomes" id="UP000013520"/>
    </source>
</evidence>
<dbReference type="GO" id="GO:0008168">
    <property type="term" value="F:methyltransferase activity"/>
    <property type="evidence" value="ECO:0007669"/>
    <property type="project" value="UniProtKB-KW"/>
</dbReference>
<dbReference type="Gene3D" id="3.40.50.150">
    <property type="entry name" value="Vaccinia Virus protein VP39"/>
    <property type="match status" value="1"/>
</dbReference>
<dbReference type="CDD" id="cd02440">
    <property type="entry name" value="AdoMet_MTases"/>
    <property type="match status" value="1"/>
</dbReference>
<dbReference type="HOGENOM" id="CLU_063459_0_0_9"/>
<accession>R4KQ66</accession>
<dbReference type="EMBL" id="CP003273">
    <property type="protein sequence ID" value="AGL02720.1"/>
    <property type="molecule type" value="Genomic_DNA"/>
</dbReference>
<dbReference type="eggNOG" id="COG0500">
    <property type="taxonomic scope" value="Bacteria"/>
</dbReference>
<dbReference type="InterPro" id="IPR029063">
    <property type="entry name" value="SAM-dependent_MTases_sf"/>
</dbReference>
<evidence type="ECO:0000259" key="1">
    <source>
        <dbReference type="Pfam" id="PF13649"/>
    </source>
</evidence>
<gene>
    <name evidence="2" type="ORF">Desgi_3376</name>
</gene>
<reference evidence="2 3" key="1">
    <citation type="submission" date="2012-01" db="EMBL/GenBank/DDBJ databases">
        <title>Complete sequence of Desulfotomaculum gibsoniae DSM 7213.</title>
        <authorList>
            <consortium name="US DOE Joint Genome Institute"/>
            <person name="Lucas S."/>
            <person name="Han J."/>
            <person name="Lapidus A."/>
            <person name="Cheng J.-F."/>
            <person name="Goodwin L."/>
            <person name="Pitluck S."/>
            <person name="Peters L."/>
            <person name="Ovchinnikova G."/>
            <person name="Teshima H."/>
            <person name="Detter J.C."/>
            <person name="Han C."/>
            <person name="Tapia R."/>
            <person name="Land M."/>
            <person name="Hauser L."/>
            <person name="Kyrpides N."/>
            <person name="Ivanova N."/>
            <person name="Pagani I."/>
            <person name="Parshina S."/>
            <person name="Plugge C."/>
            <person name="Muyzer G."/>
            <person name="Kuever J."/>
            <person name="Ivanova A."/>
            <person name="Nazina T."/>
            <person name="Klenk H.-P."/>
            <person name="Brambilla E."/>
            <person name="Spring S."/>
            <person name="Stams A.F."/>
            <person name="Woyke T."/>
        </authorList>
    </citation>
    <scope>NUCLEOTIDE SEQUENCE [LARGE SCALE GENOMIC DNA]</scope>
    <source>
        <strain evidence="2 3">DSM 7213</strain>
    </source>
</reference>
<keyword evidence="3" id="KW-1185">Reference proteome</keyword>
<dbReference type="KEGG" id="dgi:Desgi_3376"/>
<dbReference type="Proteomes" id="UP000013520">
    <property type="component" value="Chromosome"/>
</dbReference>
<keyword evidence="2" id="KW-0489">Methyltransferase</keyword>
<protein>
    <submittedName>
        <fullName evidence="2">Methyltransferase family protein</fullName>
    </submittedName>
</protein>
<sequence length="240" mass="27431">MTMKYIKSEKYDMNFIKECIMGPNPMKLLEELLMLHPISPVETVLDLGCGKGVTSIFIAKEYRAKVFAADLWISPSENKKRFDEMGLTSHQIVPIKAEAHDLPFAEEFFDAVISIDSYHYFGLDKNYLGQHLLPLVKQGGHILIVVPGLKKDIHNNIPQEMLLSWSAEDIQSFHDIAYWRQIIEATQGVEILLTEELTGFDECWNDWLACDNEYSVGDRKAMEAGAGKYMNLLAMVLRRK</sequence>
<evidence type="ECO:0000313" key="2">
    <source>
        <dbReference type="EMBL" id="AGL02720.1"/>
    </source>
</evidence>
<dbReference type="GO" id="GO:0032259">
    <property type="term" value="P:methylation"/>
    <property type="evidence" value="ECO:0007669"/>
    <property type="project" value="UniProtKB-KW"/>
</dbReference>
<dbReference type="InterPro" id="IPR041698">
    <property type="entry name" value="Methyltransf_25"/>
</dbReference>
<dbReference type="STRING" id="767817.Desgi_3376"/>
<dbReference type="SUPFAM" id="SSF53335">
    <property type="entry name" value="S-adenosyl-L-methionine-dependent methyltransferases"/>
    <property type="match status" value="1"/>
</dbReference>
<feature type="domain" description="Methyltransferase" evidence="1">
    <location>
        <begin position="44"/>
        <end position="140"/>
    </location>
</feature>
<dbReference type="PANTHER" id="PTHR44068:SF11">
    <property type="entry name" value="GERANYL DIPHOSPHATE 2-C-METHYLTRANSFERASE"/>
    <property type="match status" value="1"/>
</dbReference>
<keyword evidence="2" id="KW-0808">Transferase</keyword>
<dbReference type="InterPro" id="IPR050447">
    <property type="entry name" value="Erg6_SMT_methyltransf"/>
</dbReference>
<dbReference type="AlphaFoldDB" id="R4KQ66"/>